<name>A0ABT1YXS2_9RHOB</name>
<feature type="transmembrane region" description="Helical" evidence="2">
    <location>
        <begin position="333"/>
        <end position="354"/>
    </location>
</feature>
<keyword evidence="2" id="KW-1133">Transmembrane helix</keyword>
<dbReference type="EMBL" id="JANKJG010000002">
    <property type="protein sequence ID" value="MCR8825690.1"/>
    <property type="molecule type" value="Genomic_DNA"/>
</dbReference>
<evidence type="ECO:0000256" key="1">
    <source>
        <dbReference type="SAM" id="MobiDB-lite"/>
    </source>
</evidence>
<keyword evidence="4" id="KW-1185">Reference proteome</keyword>
<evidence type="ECO:0000313" key="4">
    <source>
        <dbReference type="Proteomes" id="UP001165396"/>
    </source>
</evidence>
<comment type="caution">
    <text evidence="3">The sequence shown here is derived from an EMBL/GenBank/DDBJ whole genome shotgun (WGS) entry which is preliminary data.</text>
</comment>
<sequence length="392" mass="42512">MVETLPLHADVPACAHALSARGLRPDLAELCTRVNAAIRDTGMTLTKTGNQRRGHILFSHPQLHLSITSQRRRLPRGIIAGAMASPITKARTPDYDRLYDDHRYTTTLTVGHGATPDTPPTAPLPLVLRLRVLKAALDALIDLAPVTLLHWRQSDMVFAPSELALWRGNDLPFALVMHPLPLPARPEPDGTARLGMIAVHSEHLLGKTLQLDPMPRDQAAGFRQLASMLKEHHQGRIQLDHGDSLELTDGTVLHVRHEKPASADKPGRICVGPNPPHKRVPPTTDAAGFNDRISRLKGNANHTPKLATEIGDKVNADAGPRRRSASGHRNSGLNTPLVAMAVGLPLVLLVTYLTSSITTTMNSMEGYLPRVEMVQQTSIPAATTPTQGTAQD</sequence>
<dbReference type="RefSeq" id="WP_258293365.1">
    <property type="nucleotide sequence ID" value="NZ_JANKJG010000002.1"/>
</dbReference>
<dbReference type="Proteomes" id="UP001165396">
    <property type="component" value="Unassembled WGS sequence"/>
</dbReference>
<evidence type="ECO:0000256" key="2">
    <source>
        <dbReference type="SAM" id="Phobius"/>
    </source>
</evidence>
<organism evidence="3 4">
    <name type="scientific">Pseudosulfitobacter koreensis</name>
    <dbReference type="NCBI Taxonomy" id="2968472"/>
    <lineage>
        <taxon>Bacteria</taxon>
        <taxon>Pseudomonadati</taxon>
        <taxon>Pseudomonadota</taxon>
        <taxon>Alphaproteobacteria</taxon>
        <taxon>Rhodobacterales</taxon>
        <taxon>Roseobacteraceae</taxon>
        <taxon>Pseudosulfitobacter</taxon>
    </lineage>
</organism>
<protein>
    <submittedName>
        <fullName evidence="3">Uncharacterized protein</fullName>
    </submittedName>
</protein>
<feature type="region of interest" description="Disordered" evidence="1">
    <location>
        <begin position="258"/>
        <end position="286"/>
    </location>
</feature>
<proteinExistence type="predicted"/>
<keyword evidence="2" id="KW-0472">Membrane</keyword>
<evidence type="ECO:0000313" key="3">
    <source>
        <dbReference type="EMBL" id="MCR8825690.1"/>
    </source>
</evidence>
<keyword evidence="2" id="KW-0812">Transmembrane</keyword>
<reference evidence="3" key="1">
    <citation type="submission" date="2022-07" db="EMBL/GenBank/DDBJ databases">
        <title>Pseudosulfitobacter sp. strain AP-MA-4, whole genome sequence.</title>
        <authorList>
            <person name="Jiang Y."/>
        </authorList>
    </citation>
    <scope>NUCLEOTIDE SEQUENCE</scope>
    <source>
        <strain evidence="3">AP-MA-4</strain>
    </source>
</reference>
<feature type="compositionally biased region" description="Basic and acidic residues" evidence="1">
    <location>
        <begin position="258"/>
        <end position="267"/>
    </location>
</feature>
<accession>A0ABT1YXS2</accession>
<gene>
    <name evidence="3" type="ORF">NTA49_04000</name>
</gene>